<evidence type="ECO:0000313" key="1">
    <source>
        <dbReference type="EMBL" id="MWV44854.1"/>
    </source>
</evidence>
<dbReference type="EMBL" id="WUBI01000002">
    <property type="protein sequence ID" value="MWV44854.1"/>
    <property type="molecule type" value="Genomic_DNA"/>
</dbReference>
<name>A0A7X3LJ04_9BACL</name>
<sequence>MTKYRTPKDWDKNKRTVLGVIYECPNCSNQNAKPLFNSNNQPYCSSCLVNYNKVFIMKKREVIDFLNRNTLRKPFRG</sequence>
<comment type="caution">
    <text evidence="1">The sequence shown here is derived from an EMBL/GenBank/DDBJ whole genome shotgun (WGS) entry which is preliminary data.</text>
</comment>
<organism evidence="1 2">
    <name type="scientific">Paenibacillus dendrobii</name>
    <dbReference type="NCBI Taxonomy" id="2691084"/>
    <lineage>
        <taxon>Bacteria</taxon>
        <taxon>Bacillati</taxon>
        <taxon>Bacillota</taxon>
        <taxon>Bacilli</taxon>
        <taxon>Bacillales</taxon>
        <taxon>Paenibacillaceae</taxon>
        <taxon>Paenibacillus</taxon>
    </lineage>
</organism>
<dbReference type="RefSeq" id="WP_160498465.1">
    <property type="nucleotide sequence ID" value="NZ_WUBI01000002.1"/>
</dbReference>
<protein>
    <submittedName>
        <fullName evidence="1">Uncharacterized protein</fullName>
    </submittedName>
</protein>
<keyword evidence="2" id="KW-1185">Reference proteome</keyword>
<proteinExistence type="predicted"/>
<gene>
    <name evidence="1" type="ORF">GRF59_14630</name>
</gene>
<dbReference type="AlphaFoldDB" id="A0A7X3LJ04"/>
<dbReference type="Proteomes" id="UP000460318">
    <property type="component" value="Unassembled WGS sequence"/>
</dbReference>
<reference evidence="1 2" key="1">
    <citation type="submission" date="2019-12" db="EMBL/GenBank/DDBJ databases">
        <title>Paenibacillus sp. nov., an endophytic bacterium isolated from the stem of Dendrobium.</title>
        <authorList>
            <person name="Zhao R."/>
        </authorList>
    </citation>
    <scope>NUCLEOTIDE SEQUENCE [LARGE SCALE GENOMIC DNA]</scope>
    <source>
        <strain evidence="1 2">HJL G12</strain>
    </source>
</reference>
<accession>A0A7X3LJ04</accession>
<evidence type="ECO:0000313" key="2">
    <source>
        <dbReference type="Proteomes" id="UP000460318"/>
    </source>
</evidence>